<evidence type="ECO:0000256" key="2">
    <source>
        <dbReference type="ARBA" id="ARBA00023054"/>
    </source>
</evidence>
<evidence type="ECO:0000256" key="3">
    <source>
        <dbReference type="SAM" id="Coils"/>
    </source>
</evidence>
<dbReference type="PANTHER" id="PTHR19212">
    <property type="entry name" value="LEUCINE RICH REPEAT IN FLII INTERACTING PROTEIN"/>
    <property type="match status" value="1"/>
</dbReference>
<evidence type="ECO:0008006" key="6">
    <source>
        <dbReference type="Google" id="ProtNLM"/>
    </source>
</evidence>
<proteinExistence type="inferred from homology"/>
<feature type="coiled-coil region" evidence="3">
    <location>
        <begin position="301"/>
        <end position="335"/>
    </location>
</feature>
<dbReference type="AlphaFoldDB" id="A0A0B7A644"/>
<dbReference type="InterPro" id="IPR019139">
    <property type="entry name" value="LRRFIP1/2"/>
</dbReference>
<feature type="region of interest" description="Disordered" evidence="4">
    <location>
        <begin position="55"/>
        <end position="97"/>
    </location>
</feature>
<dbReference type="PANTHER" id="PTHR19212:SF0">
    <property type="entry name" value="LD07988P"/>
    <property type="match status" value="1"/>
</dbReference>
<dbReference type="Gene3D" id="1.10.287.1490">
    <property type="match status" value="1"/>
</dbReference>
<feature type="region of interest" description="Disordered" evidence="4">
    <location>
        <begin position="1"/>
        <end position="22"/>
    </location>
</feature>
<protein>
    <recommendedName>
        <fullName evidence="6">Leucine-rich repeat flightless-interacting protein 2</fullName>
    </recommendedName>
</protein>
<gene>
    <name evidence="5" type="primary">ORF95694</name>
</gene>
<dbReference type="Pfam" id="PF09738">
    <property type="entry name" value="LRRFIP"/>
    <property type="match status" value="1"/>
</dbReference>
<dbReference type="GO" id="GO:0006355">
    <property type="term" value="P:regulation of DNA-templated transcription"/>
    <property type="evidence" value="ECO:0007669"/>
    <property type="project" value="InterPro"/>
</dbReference>
<sequence>MSSQSSGSGRRRINMQQYSAEDEALNIISKEAEDRLAAKRAARSEAREIRLKEIEKQLNESDRVNEHTNEHAASKGSQSGSRHDSVESSDTDIKDTDFKAELRELEMKYRVAMMSSAQLDNEKQSLVYQVELLKDQLEEQNEEHTELQRDYKEKCRQYDFQKRDIKSMEQELNILKQQMTIKDKLIQESGFVIFANDKGEPVLQKSSQINSSNGAPPASSLLVSADVRDFLRKAEGVTLDDKIKGLAQERDALHKEIKNLKSQIEDHHFIDKNGEYSSNLSHINSPEMQLYEIQHISEREREEASKQIHEYKFKLQKAEQDITTLEGTVTRLDTQVKRYKS</sequence>
<dbReference type="Gene3D" id="1.20.5.4090">
    <property type="match status" value="1"/>
</dbReference>
<feature type="compositionally biased region" description="Basic and acidic residues" evidence="4">
    <location>
        <begin position="55"/>
        <end position="73"/>
    </location>
</feature>
<name>A0A0B7A644_9EUPU</name>
<keyword evidence="2 3" id="KW-0175">Coiled coil</keyword>
<evidence type="ECO:0000313" key="5">
    <source>
        <dbReference type="EMBL" id="CEK75476.1"/>
    </source>
</evidence>
<feature type="compositionally biased region" description="Basic and acidic residues" evidence="4">
    <location>
        <begin position="81"/>
        <end position="97"/>
    </location>
</feature>
<feature type="non-terminal residue" evidence="5">
    <location>
        <position position="341"/>
    </location>
</feature>
<accession>A0A0B7A644</accession>
<feature type="coiled-coil region" evidence="3">
    <location>
        <begin position="123"/>
        <end position="185"/>
    </location>
</feature>
<dbReference type="EMBL" id="HACG01028611">
    <property type="protein sequence ID" value="CEK75476.1"/>
    <property type="molecule type" value="Transcribed_RNA"/>
</dbReference>
<evidence type="ECO:0000256" key="1">
    <source>
        <dbReference type="ARBA" id="ARBA00008275"/>
    </source>
</evidence>
<evidence type="ECO:0000256" key="4">
    <source>
        <dbReference type="SAM" id="MobiDB-lite"/>
    </source>
</evidence>
<organism evidence="5">
    <name type="scientific">Arion vulgaris</name>
    <dbReference type="NCBI Taxonomy" id="1028688"/>
    <lineage>
        <taxon>Eukaryota</taxon>
        <taxon>Metazoa</taxon>
        <taxon>Spiralia</taxon>
        <taxon>Lophotrochozoa</taxon>
        <taxon>Mollusca</taxon>
        <taxon>Gastropoda</taxon>
        <taxon>Heterobranchia</taxon>
        <taxon>Euthyneura</taxon>
        <taxon>Panpulmonata</taxon>
        <taxon>Eupulmonata</taxon>
        <taxon>Stylommatophora</taxon>
        <taxon>Helicina</taxon>
        <taxon>Arionoidea</taxon>
        <taxon>Arionidae</taxon>
        <taxon>Arion</taxon>
    </lineage>
</organism>
<comment type="similarity">
    <text evidence="1">Belongs to the LRRFIP family.</text>
</comment>
<reference evidence="5" key="1">
    <citation type="submission" date="2014-12" db="EMBL/GenBank/DDBJ databases">
        <title>Insight into the proteome of Arion vulgaris.</title>
        <authorList>
            <person name="Aradska J."/>
            <person name="Bulat T."/>
            <person name="Smidak R."/>
            <person name="Sarate P."/>
            <person name="Gangsoo J."/>
            <person name="Sialana F."/>
            <person name="Bilban M."/>
            <person name="Lubec G."/>
        </authorList>
    </citation>
    <scope>NUCLEOTIDE SEQUENCE</scope>
    <source>
        <tissue evidence="5">Skin</tissue>
    </source>
</reference>